<evidence type="ECO:0000313" key="3">
    <source>
        <dbReference type="EMBL" id="MCK0530244.1"/>
    </source>
</evidence>
<sequence length="220" mass="25258">MILYYHPLSSYCWKVLIALYEQGIPFDRRMMEEPGVVEAWLALWPLGKFPVLRDEARDQTVAEASIIIEYLGQHCSGSFRPIPADAEEALEVRMMDRLFDNYVMTPMQRIVADRLRPEEARDPHGVGEARILLGKAYALLEERIGARYWAAGDAFTLADCAAAPALFYADKVEPMRGGFPVLAAYLDRLEARPSFTRVLEEKEPWWHMFPYAQEAADRER</sequence>
<dbReference type="PANTHER" id="PTHR44051:SF9">
    <property type="entry name" value="GLUTATHIONE S-TRANSFERASE 1"/>
    <property type="match status" value="1"/>
</dbReference>
<dbReference type="SUPFAM" id="SSF52833">
    <property type="entry name" value="Thioredoxin-like"/>
    <property type="match status" value="1"/>
</dbReference>
<dbReference type="SFLD" id="SFLDG00358">
    <property type="entry name" value="Main_(cytGST)"/>
    <property type="match status" value="1"/>
</dbReference>
<dbReference type="Gene3D" id="3.40.30.10">
    <property type="entry name" value="Glutaredoxin"/>
    <property type="match status" value="1"/>
</dbReference>
<dbReference type="PROSITE" id="PS51354">
    <property type="entry name" value="GLUTAREDOXIN_2"/>
    <property type="match status" value="1"/>
</dbReference>
<dbReference type="InterPro" id="IPR036282">
    <property type="entry name" value="Glutathione-S-Trfase_C_sf"/>
</dbReference>
<dbReference type="PROSITE" id="PS50404">
    <property type="entry name" value="GST_NTER"/>
    <property type="match status" value="1"/>
</dbReference>
<dbReference type="SUPFAM" id="SSF47616">
    <property type="entry name" value="GST C-terminal domain-like"/>
    <property type="match status" value="1"/>
</dbReference>
<dbReference type="InterPro" id="IPR040079">
    <property type="entry name" value="Glutathione_S-Trfase"/>
</dbReference>
<reference evidence="3 4" key="1">
    <citation type="submission" date="2022-04" db="EMBL/GenBank/DDBJ databases">
        <authorList>
            <person name="Huq M.A."/>
        </authorList>
    </citation>
    <scope>NUCLEOTIDE SEQUENCE [LARGE SCALE GENOMIC DNA]</scope>
    <source>
        <strain evidence="3 4">MAH-33</strain>
    </source>
</reference>
<dbReference type="RefSeq" id="WP_247229751.1">
    <property type="nucleotide sequence ID" value="NZ_JALKHS010000004.1"/>
</dbReference>
<dbReference type="InterPro" id="IPR010987">
    <property type="entry name" value="Glutathione-S-Trfase_C-like"/>
</dbReference>
<protein>
    <submittedName>
        <fullName evidence="3">Glutathione S-transferase family protein</fullName>
    </submittedName>
</protein>
<name>A0ABT0DT03_9SPHN</name>
<evidence type="ECO:0000259" key="2">
    <source>
        <dbReference type="PROSITE" id="PS50405"/>
    </source>
</evidence>
<dbReference type="SFLD" id="SFLDS00019">
    <property type="entry name" value="Glutathione_Transferase_(cytos"/>
    <property type="match status" value="1"/>
</dbReference>
<dbReference type="CDD" id="cd00570">
    <property type="entry name" value="GST_N_family"/>
    <property type="match status" value="1"/>
</dbReference>
<proteinExistence type="predicted"/>
<evidence type="ECO:0000259" key="1">
    <source>
        <dbReference type="PROSITE" id="PS50404"/>
    </source>
</evidence>
<dbReference type="Pfam" id="PF13417">
    <property type="entry name" value="GST_N_3"/>
    <property type="match status" value="1"/>
</dbReference>
<dbReference type="Proteomes" id="UP001203512">
    <property type="component" value="Unassembled WGS sequence"/>
</dbReference>
<feature type="domain" description="GST C-terminal" evidence="2">
    <location>
        <begin position="85"/>
        <end position="208"/>
    </location>
</feature>
<feature type="domain" description="GST N-terminal" evidence="1">
    <location>
        <begin position="1"/>
        <end position="79"/>
    </location>
</feature>
<dbReference type="EMBL" id="JALKHS010000004">
    <property type="protein sequence ID" value="MCK0530244.1"/>
    <property type="molecule type" value="Genomic_DNA"/>
</dbReference>
<dbReference type="Pfam" id="PF13410">
    <property type="entry name" value="GST_C_2"/>
    <property type="match status" value="1"/>
</dbReference>
<evidence type="ECO:0000313" key="4">
    <source>
        <dbReference type="Proteomes" id="UP001203512"/>
    </source>
</evidence>
<gene>
    <name evidence="3" type="ORF">MU848_01445</name>
</gene>
<dbReference type="CDD" id="cd00299">
    <property type="entry name" value="GST_C_family"/>
    <property type="match status" value="1"/>
</dbReference>
<dbReference type="Gene3D" id="1.20.1050.10">
    <property type="match status" value="1"/>
</dbReference>
<organism evidence="3 4">
    <name type="scientific">Sphingobium agri</name>
    <dbReference type="NCBI Taxonomy" id="2933566"/>
    <lineage>
        <taxon>Bacteria</taxon>
        <taxon>Pseudomonadati</taxon>
        <taxon>Pseudomonadota</taxon>
        <taxon>Alphaproteobacteria</taxon>
        <taxon>Sphingomonadales</taxon>
        <taxon>Sphingomonadaceae</taxon>
        <taxon>Sphingobium</taxon>
    </lineage>
</organism>
<keyword evidence="4" id="KW-1185">Reference proteome</keyword>
<accession>A0ABT0DT03</accession>
<dbReference type="InterPro" id="IPR036249">
    <property type="entry name" value="Thioredoxin-like_sf"/>
</dbReference>
<comment type="caution">
    <text evidence="3">The sequence shown here is derived from an EMBL/GenBank/DDBJ whole genome shotgun (WGS) entry which is preliminary data.</text>
</comment>
<dbReference type="InterPro" id="IPR004045">
    <property type="entry name" value="Glutathione_S-Trfase_N"/>
</dbReference>
<dbReference type="PANTHER" id="PTHR44051">
    <property type="entry name" value="GLUTATHIONE S-TRANSFERASE-RELATED"/>
    <property type="match status" value="1"/>
</dbReference>
<dbReference type="PROSITE" id="PS50405">
    <property type="entry name" value="GST_CTER"/>
    <property type="match status" value="1"/>
</dbReference>